<comment type="caution">
    <text evidence="2">The sequence shown here is derived from an EMBL/GenBank/DDBJ whole genome shotgun (WGS) entry which is preliminary data.</text>
</comment>
<dbReference type="AlphaFoldDB" id="A0A438D6N3"/>
<evidence type="ECO:0000256" key="1">
    <source>
        <dbReference type="SAM" id="MobiDB-lite"/>
    </source>
</evidence>
<evidence type="ECO:0000313" key="3">
    <source>
        <dbReference type="Proteomes" id="UP000288805"/>
    </source>
</evidence>
<sequence length="107" mass="11343">MKQGSERTNGGLEVQDGADEPAGRSLAPESGHAPSRAGVWDSGRRRKTVRGSVFGSGALRKVADLLFALLDDVLGEASEDTIVDKDYGGLVVDRRSTTRYCTFLGGT</sequence>
<dbReference type="Proteomes" id="UP000288805">
    <property type="component" value="Unassembled WGS sequence"/>
</dbReference>
<accession>A0A438D6N3</accession>
<proteinExistence type="predicted"/>
<feature type="region of interest" description="Disordered" evidence="1">
    <location>
        <begin position="1"/>
        <end position="44"/>
    </location>
</feature>
<gene>
    <name evidence="2" type="ORF">CK203_093144</name>
</gene>
<protein>
    <submittedName>
        <fullName evidence="2">Uncharacterized protein</fullName>
    </submittedName>
</protein>
<dbReference type="EMBL" id="QGNW01001771">
    <property type="protein sequence ID" value="RVW31084.1"/>
    <property type="molecule type" value="Genomic_DNA"/>
</dbReference>
<evidence type="ECO:0000313" key="2">
    <source>
        <dbReference type="EMBL" id="RVW31084.1"/>
    </source>
</evidence>
<name>A0A438D6N3_VITVI</name>
<reference evidence="2 3" key="1">
    <citation type="journal article" date="2018" name="PLoS Genet.">
        <title>Population sequencing reveals clonal diversity and ancestral inbreeding in the grapevine cultivar Chardonnay.</title>
        <authorList>
            <person name="Roach M.J."/>
            <person name="Johnson D.L."/>
            <person name="Bohlmann J."/>
            <person name="van Vuuren H.J."/>
            <person name="Jones S.J."/>
            <person name="Pretorius I.S."/>
            <person name="Schmidt S.A."/>
            <person name="Borneman A.R."/>
        </authorList>
    </citation>
    <scope>NUCLEOTIDE SEQUENCE [LARGE SCALE GENOMIC DNA]</scope>
    <source>
        <strain evidence="3">cv. Chardonnay</strain>
        <tissue evidence="2">Leaf</tissue>
    </source>
</reference>
<organism evidence="2 3">
    <name type="scientific">Vitis vinifera</name>
    <name type="common">Grape</name>
    <dbReference type="NCBI Taxonomy" id="29760"/>
    <lineage>
        <taxon>Eukaryota</taxon>
        <taxon>Viridiplantae</taxon>
        <taxon>Streptophyta</taxon>
        <taxon>Embryophyta</taxon>
        <taxon>Tracheophyta</taxon>
        <taxon>Spermatophyta</taxon>
        <taxon>Magnoliopsida</taxon>
        <taxon>eudicotyledons</taxon>
        <taxon>Gunneridae</taxon>
        <taxon>Pentapetalae</taxon>
        <taxon>rosids</taxon>
        <taxon>Vitales</taxon>
        <taxon>Vitaceae</taxon>
        <taxon>Viteae</taxon>
        <taxon>Vitis</taxon>
    </lineage>
</organism>